<feature type="transmembrane region" description="Helical" evidence="7">
    <location>
        <begin position="284"/>
        <end position="303"/>
    </location>
</feature>
<feature type="transmembrane region" description="Helical" evidence="7">
    <location>
        <begin position="167"/>
        <end position="187"/>
    </location>
</feature>
<feature type="transmembrane region" description="Helical" evidence="7">
    <location>
        <begin position="351"/>
        <end position="374"/>
    </location>
</feature>
<keyword evidence="4 7" id="KW-1133">Transmembrane helix</keyword>
<dbReference type="GO" id="GO:0016020">
    <property type="term" value="C:membrane"/>
    <property type="evidence" value="ECO:0007669"/>
    <property type="project" value="UniProtKB-SubCell"/>
</dbReference>
<keyword evidence="5" id="KW-0534">Nitrate assimilation</keyword>
<evidence type="ECO:0000256" key="5">
    <source>
        <dbReference type="ARBA" id="ARBA00023063"/>
    </source>
</evidence>
<evidence type="ECO:0000256" key="4">
    <source>
        <dbReference type="ARBA" id="ARBA00022989"/>
    </source>
</evidence>
<evidence type="ECO:0000313" key="9">
    <source>
        <dbReference type="EMBL" id="OLY44701.1"/>
    </source>
</evidence>
<comment type="subcellular location">
    <subcellularLocation>
        <location evidence="1">Membrane</location>
        <topology evidence="1">Multi-pass membrane protein</topology>
    </subcellularLocation>
</comment>
<feature type="transmembrane region" description="Helical" evidence="7">
    <location>
        <begin position="386"/>
        <end position="412"/>
    </location>
</feature>
<feature type="transmembrane region" description="Helical" evidence="7">
    <location>
        <begin position="136"/>
        <end position="155"/>
    </location>
</feature>
<evidence type="ECO:0000256" key="2">
    <source>
        <dbReference type="ARBA" id="ARBA00008432"/>
    </source>
</evidence>
<dbReference type="PANTHER" id="PTHR23515">
    <property type="entry name" value="HIGH-AFFINITY NITRATE TRANSPORTER 2.3"/>
    <property type="match status" value="1"/>
</dbReference>
<dbReference type="InterPro" id="IPR020846">
    <property type="entry name" value="MFS_dom"/>
</dbReference>
<comment type="similarity">
    <text evidence="2">Belongs to the major facilitator superfamily. Nitrate/nitrite porter (TC 2.A.1.8) family.</text>
</comment>
<dbReference type="InterPro" id="IPR036259">
    <property type="entry name" value="MFS_trans_sf"/>
</dbReference>
<dbReference type="InterPro" id="IPR011701">
    <property type="entry name" value="MFS"/>
</dbReference>
<dbReference type="AlphaFoldDB" id="A0A1R0FCG5"/>
<keyword evidence="3 7" id="KW-0812">Transmembrane</keyword>
<keyword evidence="6 7" id="KW-0472">Membrane</keyword>
<evidence type="ECO:0000259" key="8">
    <source>
        <dbReference type="PROSITE" id="PS50850"/>
    </source>
</evidence>
<feature type="transmembrane region" description="Helical" evidence="7">
    <location>
        <begin position="14"/>
        <end position="39"/>
    </location>
</feature>
<dbReference type="Gene3D" id="1.20.1250.20">
    <property type="entry name" value="MFS general substrate transporter like domains"/>
    <property type="match status" value="2"/>
</dbReference>
<dbReference type="PROSITE" id="PS50850">
    <property type="entry name" value="MFS"/>
    <property type="match status" value="1"/>
</dbReference>
<feature type="transmembrane region" description="Helical" evidence="7">
    <location>
        <begin position="51"/>
        <end position="72"/>
    </location>
</feature>
<evidence type="ECO:0000256" key="1">
    <source>
        <dbReference type="ARBA" id="ARBA00004141"/>
    </source>
</evidence>
<dbReference type="CDD" id="cd17341">
    <property type="entry name" value="MFS_NRT2_like"/>
    <property type="match status" value="1"/>
</dbReference>
<organism evidence="9 10">
    <name type="scientific">Bartonella apis</name>
    <dbReference type="NCBI Taxonomy" id="1686310"/>
    <lineage>
        <taxon>Bacteria</taxon>
        <taxon>Pseudomonadati</taxon>
        <taxon>Pseudomonadota</taxon>
        <taxon>Alphaproteobacteria</taxon>
        <taxon>Hyphomicrobiales</taxon>
        <taxon>Bartonellaceae</taxon>
        <taxon>Bartonella</taxon>
    </lineage>
</organism>
<reference evidence="9 10" key="1">
    <citation type="submission" date="2016-12" db="EMBL/GenBank/DDBJ databases">
        <title>Comparative genomics of Bartonella apis.</title>
        <authorList>
            <person name="Engel P."/>
        </authorList>
    </citation>
    <scope>NUCLEOTIDE SEQUENCE [LARGE SCALE GENOMIC DNA]</scope>
    <source>
        <strain evidence="9 10">PEB0149</strain>
    </source>
</reference>
<feature type="transmembrane region" description="Helical" evidence="7">
    <location>
        <begin position="79"/>
        <end position="97"/>
    </location>
</feature>
<name>A0A1R0FCG5_9HYPH</name>
<protein>
    <submittedName>
        <fullName evidence="9">Nitrate/nitrite transporter NarK</fullName>
    </submittedName>
</protein>
<comment type="caution">
    <text evidence="9">The sequence shown here is derived from an EMBL/GenBank/DDBJ whole genome shotgun (WGS) entry which is preliminary data.</text>
</comment>
<feature type="transmembrane region" description="Helical" evidence="7">
    <location>
        <begin position="251"/>
        <end position="272"/>
    </location>
</feature>
<accession>A0A1R0FCG5</accession>
<evidence type="ECO:0000256" key="6">
    <source>
        <dbReference type="ARBA" id="ARBA00023136"/>
    </source>
</evidence>
<feature type="transmembrane region" description="Helical" evidence="7">
    <location>
        <begin position="221"/>
        <end position="239"/>
    </location>
</feature>
<feature type="transmembrane region" description="Helical" evidence="7">
    <location>
        <begin position="103"/>
        <end position="124"/>
    </location>
</feature>
<evidence type="ECO:0000313" key="10">
    <source>
        <dbReference type="Proteomes" id="UP000187344"/>
    </source>
</evidence>
<sequence>MEQTDTPIKGSSEALWLSSLAFTVCFAVWTIFSIIGIAIQKKLGLSQSELGLLIATPVLTGSLVRIPLGIWTEQIGGRIIFVLSMLASALSTFLLTFAHTYTWMLIAALGIGIAGGTFSVGVAYVSRWFSAKKQGLALGIFGAGNVGAAVTKLGAPWVMSWWGSWEGVAYIWALVLVITAVIFWLFTSDDPVLVEQRRLGIKPQSALLELAPLKKLQVWRFSFYYFFVFGGYIALATWLPHYLQDVYSIDLWLAGVIAALYSIPASLFRAYGGYLSDKYGARRVMYWTLTMCTITCFILSYPPTQYTVETAKGPFTFTFAISLVGFALIVAILGFFMALGKAAVYKHIPVYYPKSVGAVGGLVGMMGGLGGFILPILFGEVLDITGIYSTCFMILFVISLAALIWMHVSILLMNHRKLVKLGQKTPEFQE</sequence>
<feature type="domain" description="Major facilitator superfamily (MFS) profile" evidence="8">
    <location>
        <begin position="14"/>
        <end position="417"/>
    </location>
</feature>
<evidence type="ECO:0000256" key="3">
    <source>
        <dbReference type="ARBA" id="ARBA00022692"/>
    </source>
</evidence>
<dbReference type="InterPro" id="IPR044772">
    <property type="entry name" value="NO3_transporter"/>
</dbReference>
<keyword evidence="10" id="KW-1185">Reference proteome</keyword>
<proteinExistence type="inferred from homology"/>
<dbReference type="Pfam" id="PF07690">
    <property type="entry name" value="MFS_1"/>
    <property type="match status" value="1"/>
</dbReference>
<dbReference type="Proteomes" id="UP000187344">
    <property type="component" value="Unassembled WGS sequence"/>
</dbReference>
<dbReference type="GO" id="GO:0042128">
    <property type="term" value="P:nitrate assimilation"/>
    <property type="evidence" value="ECO:0007669"/>
    <property type="project" value="UniProtKB-KW"/>
</dbReference>
<dbReference type="SUPFAM" id="SSF103473">
    <property type="entry name" value="MFS general substrate transporter"/>
    <property type="match status" value="1"/>
</dbReference>
<dbReference type="EMBL" id="LXYT01000001">
    <property type="protein sequence ID" value="OLY44701.1"/>
    <property type="molecule type" value="Genomic_DNA"/>
</dbReference>
<dbReference type="GO" id="GO:0015112">
    <property type="term" value="F:nitrate transmembrane transporter activity"/>
    <property type="evidence" value="ECO:0007669"/>
    <property type="project" value="InterPro"/>
</dbReference>
<gene>
    <name evidence="9" type="ORF">PEB0149_021760</name>
</gene>
<evidence type="ECO:0000256" key="7">
    <source>
        <dbReference type="SAM" id="Phobius"/>
    </source>
</evidence>
<feature type="transmembrane region" description="Helical" evidence="7">
    <location>
        <begin position="315"/>
        <end position="339"/>
    </location>
</feature>